<feature type="domain" description="EngC GTPase" evidence="1">
    <location>
        <begin position="102"/>
        <end position="249"/>
    </location>
</feature>
<dbReference type="NCBIfam" id="TIGR00157">
    <property type="entry name" value="ribosome small subunit-dependent GTPase A"/>
    <property type="match status" value="1"/>
</dbReference>
<dbReference type="Gene3D" id="1.10.40.50">
    <property type="entry name" value="Probable gtpase engc, domain 3"/>
    <property type="match status" value="1"/>
</dbReference>
<dbReference type="PANTHER" id="PTHR32120:SF11">
    <property type="entry name" value="SMALL RIBOSOMAL SUBUNIT BIOGENESIS GTPASE RSGA 1, MITOCHONDRIAL-RELATED"/>
    <property type="match status" value="1"/>
</dbReference>
<sequence length="313" mass="36324">MLYFYFSNMRNWMKKDNSRTFMSARVISERKNDYVVVLSNGEEIDIRKGELKCFVGDIIELSEESDYLTIKQITKREKVVEKSSNKTAKSYRYSKSNQVLASNVDQIYIFIAVNQNFSLSKLERYVLVFSQKDIELYLVITKIDLTDNYIQCVKTFKVLYPNINILEISIYNKESLKNFENTLKSKHVGLFIGSSGAGKTTVINHLRQNNQEKVGDVRKDGKGKHTTTMSKMLYCQKYDYYVIDTPGFKAIDKNENLDLSILFSDILTLSDKCRFSDCNHDNTPGCEIELALKDGRISKEKVERYVYNRTKIS</sequence>
<keyword evidence="3" id="KW-1185">Reference proteome</keyword>
<evidence type="ECO:0000313" key="2">
    <source>
        <dbReference type="EMBL" id="MTB64429.1"/>
    </source>
</evidence>
<dbReference type="InterPro" id="IPR010914">
    <property type="entry name" value="RsgA_GTPase_dom"/>
</dbReference>
<comment type="caution">
    <text evidence="2">The sequence shown here is derived from an EMBL/GenBank/DDBJ whole genome shotgun (WGS) entry which is preliminary data.</text>
</comment>
<protein>
    <submittedName>
        <fullName evidence="2">Ribosome small subunit-dependent GTPase A</fullName>
    </submittedName>
</protein>
<name>A0ABW9R2W0_9STRE</name>
<accession>A0ABW9R2W0</accession>
<dbReference type="Proteomes" id="UP000435060">
    <property type="component" value="Unassembled WGS sequence"/>
</dbReference>
<dbReference type="PANTHER" id="PTHR32120">
    <property type="entry name" value="SMALL RIBOSOMAL SUBUNIT BIOGENESIS GTPASE RSGA"/>
    <property type="match status" value="1"/>
</dbReference>
<dbReference type="Gene3D" id="3.40.50.300">
    <property type="entry name" value="P-loop containing nucleotide triphosphate hydrolases"/>
    <property type="match status" value="1"/>
</dbReference>
<dbReference type="Pfam" id="PF03193">
    <property type="entry name" value="RsgA_GTPase"/>
    <property type="match status" value="1"/>
</dbReference>
<evidence type="ECO:0000259" key="1">
    <source>
        <dbReference type="PROSITE" id="PS50936"/>
    </source>
</evidence>
<proteinExistence type="predicted"/>
<dbReference type="EMBL" id="WLCG01000007">
    <property type="protein sequence ID" value="MTB64429.1"/>
    <property type="molecule type" value="Genomic_DNA"/>
</dbReference>
<evidence type="ECO:0000313" key="3">
    <source>
        <dbReference type="Proteomes" id="UP000435060"/>
    </source>
</evidence>
<dbReference type="PROSITE" id="PS50936">
    <property type="entry name" value="ENGC_GTPASE"/>
    <property type="match status" value="1"/>
</dbReference>
<dbReference type="InterPro" id="IPR004881">
    <property type="entry name" value="Ribosome_biogen_GTPase_RsgA"/>
</dbReference>
<reference evidence="2 3" key="1">
    <citation type="submission" date="2019-11" db="EMBL/GenBank/DDBJ databases">
        <title>Streptococcis sp. isolated from the respiratory tract of Marmot.</title>
        <authorList>
            <person name="Zhang G."/>
        </authorList>
    </citation>
    <scope>NUCLEOTIDE SEQUENCE [LARGE SCALE GENOMIC DNA]</scope>
    <source>
        <strain evidence="3">zg-86</strain>
    </source>
</reference>
<organism evidence="2 3">
    <name type="scientific">Streptococcus zhangguiae</name>
    <dbReference type="NCBI Taxonomy" id="2664091"/>
    <lineage>
        <taxon>Bacteria</taxon>
        <taxon>Bacillati</taxon>
        <taxon>Bacillota</taxon>
        <taxon>Bacilli</taxon>
        <taxon>Lactobacillales</taxon>
        <taxon>Streptococcaceae</taxon>
        <taxon>Streptococcus</taxon>
    </lineage>
</organism>
<dbReference type="InterPro" id="IPR027417">
    <property type="entry name" value="P-loop_NTPase"/>
</dbReference>
<dbReference type="SUPFAM" id="SSF52540">
    <property type="entry name" value="P-loop containing nucleoside triphosphate hydrolases"/>
    <property type="match status" value="1"/>
</dbReference>
<gene>
    <name evidence="2" type="primary">rsgA</name>
    <name evidence="2" type="ORF">GGG87_05425</name>
</gene>